<comment type="similarity">
    <text evidence="1">Belongs to the fatty acyl-CoA reductase family.</text>
</comment>
<dbReference type="EC" id="1.2.1.84" evidence="1"/>
<dbReference type="EMBL" id="GEZM01028207">
    <property type="protein sequence ID" value="JAV86378.1"/>
    <property type="molecule type" value="Transcribed_RNA"/>
</dbReference>
<feature type="domain" description="Thioester reductase (TE)" evidence="2">
    <location>
        <begin position="16"/>
        <end position="283"/>
    </location>
</feature>
<reference evidence="4" key="3">
    <citation type="submission" date="2019-08" db="EMBL/GenBank/DDBJ databases">
        <authorList>
            <consortium name="Photinus pyralis genome working group"/>
            <person name="Fallon T.R."/>
            <person name="Sander Lower S.E."/>
            <person name="Weng J.-K."/>
        </authorList>
    </citation>
    <scope>NUCLEOTIDE SEQUENCE</scope>
    <source>
        <strain evidence="4">1611_PpyrPB1</strain>
        <tissue evidence="4">Whole body</tissue>
    </source>
</reference>
<accession>A0A1Y1MPK5</accession>
<dbReference type="SUPFAM" id="SSF51735">
    <property type="entry name" value="NAD(P)-binding Rossmann-fold domains"/>
    <property type="match status" value="1"/>
</dbReference>
<dbReference type="EMBL" id="GEZM01028204">
    <property type="protein sequence ID" value="JAV86385.1"/>
    <property type="molecule type" value="Transcribed_RNA"/>
</dbReference>
<organism evidence="3">
    <name type="scientific">Photinus pyralis</name>
    <name type="common">Common eastern firefly</name>
    <name type="synonym">Lampyris pyralis</name>
    <dbReference type="NCBI Taxonomy" id="7054"/>
    <lineage>
        <taxon>Eukaryota</taxon>
        <taxon>Metazoa</taxon>
        <taxon>Ecdysozoa</taxon>
        <taxon>Arthropoda</taxon>
        <taxon>Hexapoda</taxon>
        <taxon>Insecta</taxon>
        <taxon>Pterygota</taxon>
        <taxon>Neoptera</taxon>
        <taxon>Endopterygota</taxon>
        <taxon>Coleoptera</taxon>
        <taxon>Polyphaga</taxon>
        <taxon>Elateriformia</taxon>
        <taxon>Elateroidea</taxon>
        <taxon>Lampyridae</taxon>
        <taxon>Lampyrinae</taxon>
        <taxon>Photinus</taxon>
    </lineage>
</organism>
<keyword evidence="1" id="KW-0443">Lipid metabolism</keyword>
<reference evidence="3" key="1">
    <citation type="journal article" date="2016" name="Sci. Rep.">
        <title>Molecular characterization of firefly nuptial gifts: a multi-omics approach sheds light on postcopulatory sexual selection.</title>
        <authorList>
            <person name="Al-Wathiqui N."/>
            <person name="Fallon T.R."/>
            <person name="South A."/>
            <person name="Weng J.K."/>
            <person name="Lewis S.M."/>
        </authorList>
    </citation>
    <scope>NUCLEOTIDE SEQUENCE</scope>
</reference>
<evidence type="ECO:0000259" key="2">
    <source>
        <dbReference type="Pfam" id="PF07993"/>
    </source>
</evidence>
<dbReference type="InterPro" id="IPR036291">
    <property type="entry name" value="NAD(P)-bd_dom_sf"/>
</dbReference>
<comment type="catalytic activity">
    <reaction evidence="1">
        <text>a long-chain fatty acyl-CoA + 2 NADPH + 2 H(+) = a long-chain primary fatty alcohol + 2 NADP(+) + CoA</text>
        <dbReference type="Rhea" id="RHEA:52716"/>
        <dbReference type="ChEBI" id="CHEBI:15378"/>
        <dbReference type="ChEBI" id="CHEBI:57287"/>
        <dbReference type="ChEBI" id="CHEBI:57783"/>
        <dbReference type="ChEBI" id="CHEBI:58349"/>
        <dbReference type="ChEBI" id="CHEBI:77396"/>
        <dbReference type="ChEBI" id="CHEBI:83139"/>
        <dbReference type="EC" id="1.2.1.84"/>
    </reaction>
</comment>
<dbReference type="GO" id="GO:0102965">
    <property type="term" value="F:alcohol-forming long-chain fatty acyl-CoA reductase activity"/>
    <property type="evidence" value="ECO:0007669"/>
    <property type="project" value="UniProtKB-EC"/>
</dbReference>
<reference evidence="4 5" key="2">
    <citation type="journal article" date="2018" name="Elife">
        <title>Firefly genomes illuminate parallel origins of bioluminescence in beetles.</title>
        <authorList>
            <person name="Fallon T.R."/>
            <person name="Lower S.E."/>
            <person name="Chang C.H."/>
            <person name="Bessho-Uehara M."/>
            <person name="Martin G.J."/>
            <person name="Bewick A.J."/>
            <person name="Behringer M."/>
            <person name="Debat H.J."/>
            <person name="Wong I."/>
            <person name="Day J.C."/>
            <person name="Suvorov A."/>
            <person name="Silva C.J."/>
            <person name="Stanger-Hall K.F."/>
            <person name="Hall D.W."/>
            <person name="Schmitz R.J."/>
            <person name="Nelson D.R."/>
            <person name="Lewis S.M."/>
            <person name="Shigenobu S."/>
            <person name="Bybee S.M."/>
            <person name="Larracuente A.M."/>
            <person name="Oba Y."/>
            <person name="Weng J.K."/>
        </authorList>
    </citation>
    <scope>NUCLEOTIDE SEQUENCE [LARGE SCALE GENOMIC DNA]</scope>
    <source>
        <strain evidence="4">1611_PpyrPB1</strain>
        <tissue evidence="4">Whole body</tissue>
    </source>
</reference>
<dbReference type="GO" id="GO:0005777">
    <property type="term" value="C:peroxisome"/>
    <property type="evidence" value="ECO:0007669"/>
    <property type="project" value="TreeGrafter"/>
</dbReference>
<dbReference type="PANTHER" id="PTHR11011">
    <property type="entry name" value="MALE STERILITY PROTEIN 2-RELATED"/>
    <property type="match status" value="1"/>
</dbReference>
<dbReference type="Pfam" id="PF07993">
    <property type="entry name" value="NAD_binding_4"/>
    <property type="match status" value="1"/>
</dbReference>
<dbReference type="GO" id="GO:0080019">
    <property type="term" value="F:alcohol-forming very long-chain fatty acyl-CoA reductase activity"/>
    <property type="evidence" value="ECO:0007669"/>
    <property type="project" value="InterPro"/>
</dbReference>
<keyword evidence="1" id="KW-0444">Lipid biosynthesis</keyword>
<proteinExistence type="inferred from homology"/>
<keyword evidence="1" id="KW-0521">NADP</keyword>
<dbReference type="Proteomes" id="UP000327044">
    <property type="component" value="Unassembled WGS sequence"/>
</dbReference>
<comment type="function">
    <text evidence="1">Catalyzes the reduction of fatty acyl-CoA to fatty alcohols.</text>
</comment>
<dbReference type="InterPro" id="IPR026055">
    <property type="entry name" value="FAR"/>
</dbReference>
<evidence type="ECO:0000313" key="4">
    <source>
        <dbReference type="EMBL" id="KAB0791208.1"/>
    </source>
</evidence>
<dbReference type="GO" id="GO:0035336">
    <property type="term" value="P:long-chain fatty-acyl-CoA metabolic process"/>
    <property type="evidence" value="ECO:0007669"/>
    <property type="project" value="TreeGrafter"/>
</dbReference>
<dbReference type="AlphaFoldDB" id="A0A1Y1MPK5"/>
<evidence type="ECO:0000256" key="1">
    <source>
        <dbReference type="RuleBase" id="RU363097"/>
    </source>
</evidence>
<dbReference type="InterPro" id="IPR013120">
    <property type="entry name" value="FAR_NAD-bd"/>
</dbReference>
<dbReference type="EMBL" id="VVIM01000011">
    <property type="protein sequence ID" value="KAB0791208.1"/>
    <property type="molecule type" value="Genomic_DNA"/>
</dbReference>
<gene>
    <name evidence="4" type="ORF">PPYR_03008</name>
</gene>
<keyword evidence="1" id="KW-0560">Oxidoreductase</keyword>
<sequence length="288" mass="31857">MATQIQSFYADSTILITGATGLVGNYLIEKLLRSCPKVKKVYLLIRGKGTKNGADRLVDLLTNPVYNGLKKSDPQLLLKLEVLKGDLQLEKLGLDEDDLGKVVSEVNCIFHVAATVKFTDKLRNAVLINVKGVDSLIGICRLMQNLKSVVYVSTAFSQVANMNETLSPSFVDSDQLIEMVDHTDDSGLRKITPQILGEWPNTYSFSKNVAEDILRRKGRNLPIAIVRPSLVLPPCSEPNGDWSNSPDWFFAYCSSVSLGLWHTTKCSSKDVVDMVPVDYVVNHLRPDG</sequence>
<dbReference type="InParanoid" id="A0A1Y1MPK5"/>
<dbReference type="CDD" id="cd05236">
    <property type="entry name" value="FAR-N_SDR_e"/>
    <property type="match status" value="1"/>
</dbReference>
<dbReference type="Gene3D" id="3.40.50.720">
    <property type="entry name" value="NAD(P)-binding Rossmann-like Domain"/>
    <property type="match status" value="1"/>
</dbReference>
<dbReference type="OrthoDB" id="429813at2759"/>
<keyword evidence="5" id="KW-1185">Reference proteome</keyword>
<dbReference type="PANTHER" id="PTHR11011:SF60">
    <property type="entry name" value="FATTY ACYL-COA REDUCTASE-RELATED"/>
    <property type="match status" value="1"/>
</dbReference>
<evidence type="ECO:0000313" key="5">
    <source>
        <dbReference type="Proteomes" id="UP000327044"/>
    </source>
</evidence>
<protein>
    <recommendedName>
        <fullName evidence="1">Fatty acyl-CoA reductase</fullName>
        <ecNumber evidence="1">1.2.1.84</ecNumber>
    </recommendedName>
</protein>
<evidence type="ECO:0000313" key="3">
    <source>
        <dbReference type="EMBL" id="JAV86385.1"/>
    </source>
</evidence>
<name>A0A1Y1MPK5_PHOPY</name>